<evidence type="ECO:0000313" key="2">
    <source>
        <dbReference type="Proteomes" id="UP001283361"/>
    </source>
</evidence>
<protein>
    <submittedName>
        <fullName evidence="1">Uncharacterized protein</fullName>
    </submittedName>
</protein>
<comment type="caution">
    <text evidence="1">The sequence shown here is derived from an EMBL/GenBank/DDBJ whole genome shotgun (WGS) entry which is preliminary data.</text>
</comment>
<keyword evidence="2" id="KW-1185">Reference proteome</keyword>
<gene>
    <name evidence="1" type="ORF">RRG08_013980</name>
</gene>
<proteinExistence type="predicted"/>
<reference evidence="1" key="1">
    <citation type="journal article" date="2023" name="G3 (Bethesda)">
        <title>A reference genome for the long-term kleptoplast-retaining sea slug Elysia crispata morphotype clarki.</title>
        <authorList>
            <person name="Eastman K.E."/>
            <person name="Pendleton A.L."/>
            <person name="Shaikh M.A."/>
            <person name="Suttiyut T."/>
            <person name="Ogas R."/>
            <person name="Tomko P."/>
            <person name="Gavelis G."/>
            <person name="Widhalm J.R."/>
            <person name="Wisecaver J.H."/>
        </authorList>
    </citation>
    <scope>NUCLEOTIDE SEQUENCE</scope>
    <source>
        <strain evidence="1">ECLA1</strain>
    </source>
</reference>
<sequence length="70" mass="8091">MLLYSSEKTAESHKKHHSIAACLQCMPAGLVKCRHVHGPDWVLLQKHQTNLVSKRDRKVLFITLRTDRDN</sequence>
<accession>A0AAE0Z5H0</accession>
<evidence type="ECO:0000313" key="1">
    <source>
        <dbReference type="EMBL" id="KAK3763249.1"/>
    </source>
</evidence>
<dbReference type="Proteomes" id="UP001283361">
    <property type="component" value="Unassembled WGS sequence"/>
</dbReference>
<dbReference type="AlphaFoldDB" id="A0AAE0Z5H0"/>
<organism evidence="1 2">
    <name type="scientific">Elysia crispata</name>
    <name type="common">lettuce slug</name>
    <dbReference type="NCBI Taxonomy" id="231223"/>
    <lineage>
        <taxon>Eukaryota</taxon>
        <taxon>Metazoa</taxon>
        <taxon>Spiralia</taxon>
        <taxon>Lophotrochozoa</taxon>
        <taxon>Mollusca</taxon>
        <taxon>Gastropoda</taxon>
        <taxon>Heterobranchia</taxon>
        <taxon>Euthyneura</taxon>
        <taxon>Panpulmonata</taxon>
        <taxon>Sacoglossa</taxon>
        <taxon>Placobranchoidea</taxon>
        <taxon>Plakobranchidae</taxon>
        <taxon>Elysia</taxon>
    </lineage>
</organism>
<dbReference type="EMBL" id="JAWDGP010004582">
    <property type="protein sequence ID" value="KAK3763249.1"/>
    <property type="molecule type" value="Genomic_DNA"/>
</dbReference>
<name>A0AAE0Z5H0_9GAST</name>